<name>A0A4R4WBX0_9ACTN</name>
<keyword evidence="1" id="KW-0560">Oxidoreductase</keyword>
<evidence type="ECO:0000313" key="5">
    <source>
        <dbReference type="Proteomes" id="UP000295172"/>
    </source>
</evidence>
<gene>
    <name evidence="4" type="ORF">E1218_29920</name>
</gene>
<dbReference type="Pfam" id="PF01243">
    <property type="entry name" value="PNPOx_N"/>
    <property type="match status" value="1"/>
</dbReference>
<sequence>MVRTPPSTRSRRRAIQRDSPRDRDAPPAPEPPPSGSCASTLLACAVIRHPSRCAAGTYASSPRSPCRGEPPNRIASVNRTRTGARRTPVQEASVEIPARFHDLLSSKAIAFVGTLGKRGEPHVTPLWFYWDGVRVRISLVENRQKLRNLRRDPRITLAIVDPAQPTYYLELRGRIDDLTPDPDFALEQTIARKYTGAWTDVEPPGTPRYATSILVERTTSQLGHP</sequence>
<evidence type="ECO:0000256" key="1">
    <source>
        <dbReference type="ARBA" id="ARBA00023002"/>
    </source>
</evidence>
<dbReference type="GO" id="GO:0016627">
    <property type="term" value="F:oxidoreductase activity, acting on the CH-CH group of donors"/>
    <property type="evidence" value="ECO:0007669"/>
    <property type="project" value="TreeGrafter"/>
</dbReference>
<dbReference type="AlphaFoldDB" id="A0A4R4WBX0"/>
<organism evidence="4 5">
    <name type="scientific">Kribbella turkmenica</name>
    <dbReference type="NCBI Taxonomy" id="2530375"/>
    <lineage>
        <taxon>Bacteria</taxon>
        <taxon>Bacillati</taxon>
        <taxon>Actinomycetota</taxon>
        <taxon>Actinomycetes</taxon>
        <taxon>Propionibacteriales</taxon>
        <taxon>Kribbellaceae</taxon>
        <taxon>Kribbella</taxon>
    </lineage>
</organism>
<feature type="region of interest" description="Disordered" evidence="2">
    <location>
        <begin position="56"/>
        <end position="90"/>
    </location>
</feature>
<comment type="caution">
    <text evidence="4">The sequence shown here is derived from an EMBL/GenBank/DDBJ whole genome shotgun (WGS) entry which is preliminary data.</text>
</comment>
<feature type="region of interest" description="Disordered" evidence="2">
    <location>
        <begin position="1"/>
        <end position="36"/>
    </location>
</feature>
<dbReference type="EMBL" id="SMKR01000178">
    <property type="protein sequence ID" value="TDD16358.1"/>
    <property type="molecule type" value="Genomic_DNA"/>
</dbReference>
<dbReference type="InterPro" id="IPR019920">
    <property type="entry name" value="F420-binding_dom_put"/>
</dbReference>
<dbReference type="GO" id="GO:0070967">
    <property type="term" value="F:coenzyme F420 binding"/>
    <property type="evidence" value="ECO:0007669"/>
    <property type="project" value="TreeGrafter"/>
</dbReference>
<evidence type="ECO:0000313" key="4">
    <source>
        <dbReference type="EMBL" id="TDD16358.1"/>
    </source>
</evidence>
<reference evidence="4 5" key="1">
    <citation type="submission" date="2019-02" db="EMBL/GenBank/DDBJ databases">
        <title>Draft genome sequences of novel Actinobacteria.</title>
        <authorList>
            <person name="Sahin N."/>
            <person name="Ay H."/>
            <person name="Saygin H."/>
        </authorList>
    </citation>
    <scope>NUCLEOTIDE SEQUENCE [LARGE SCALE GENOMIC DNA]</scope>
    <source>
        <strain evidence="4 5">16K104</strain>
    </source>
</reference>
<dbReference type="PANTHER" id="PTHR35176:SF6">
    <property type="entry name" value="HEME OXYGENASE HI_0854-RELATED"/>
    <property type="match status" value="1"/>
</dbReference>
<dbReference type="NCBIfam" id="TIGR03618">
    <property type="entry name" value="Rv1155_F420"/>
    <property type="match status" value="1"/>
</dbReference>
<dbReference type="InterPro" id="IPR011576">
    <property type="entry name" value="Pyridox_Oxase_N"/>
</dbReference>
<dbReference type="Proteomes" id="UP000295172">
    <property type="component" value="Unassembled WGS sequence"/>
</dbReference>
<dbReference type="InterPro" id="IPR012349">
    <property type="entry name" value="Split_barrel_FMN-bd"/>
</dbReference>
<dbReference type="Gene3D" id="2.30.110.10">
    <property type="entry name" value="Electron Transport, Fmn-binding Protein, Chain A"/>
    <property type="match status" value="1"/>
</dbReference>
<feature type="compositionally biased region" description="Basic and acidic residues" evidence="2">
    <location>
        <begin position="15"/>
        <end position="25"/>
    </location>
</feature>
<dbReference type="PANTHER" id="PTHR35176">
    <property type="entry name" value="HEME OXYGENASE HI_0854-RELATED"/>
    <property type="match status" value="1"/>
</dbReference>
<accession>A0A4R4WBX0</accession>
<protein>
    <submittedName>
        <fullName evidence="4">TIGR03618 family F420-dependent PPOX class oxidoreductase</fullName>
    </submittedName>
</protein>
<evidence type="ECO:0000256" key="2">
    <source>
        <dbReference type="SAM" id="MobiDB-lite"/>
    </source>
</evidence>
<keyword evidence="5" id="KW-1185">Reference proteome</keyword>
<dbReference type="OrthoDB" id="162914at2"/>
<dbReference type="InterPro" id="IPR052019">
    <property type="entry name" value="F420H2_bilvrd_red/Heme_oxyg"/>
</dbReference>
<feature type="domain" description="Pyridoxamine 5'-phosphate oxidase N-terminal" evidence="3">
    <location>
        <begin position="98"/>
        <end position="209"/>
    </location>
</feature>
<proteinExistence type="predicted"/>
<dbReference type="SUPFAM" id="SSF50475">
    <property type="entry name" value="FMN-binding split barrel"/>
    <property type="match status" value="1"/>
</dbReference>
<dbReference type="GO" id="GO:0005829">
    <property type="term" value="C:cytosol"/>
    <property type="evidence" value="ECO:0007669"/>
    <property type="project" value="TreeGrafter"/>
</dbReference>
<evidence type="ECO:0000259" key="3">
    <source>
        <dbReference type="Pfam" id="PF01243"/>
    </source>
</evidence>